<reference evidence="8 9" key="1">
    <citation type="journal article" date="2020" name="Nat. Commun.">
        <title>Genome of Tripterygium wilfordii and identification of cytochrome P450 involved in triptolide biosynthesis.</title>
        <authorList>
            <person name="Tu L."/>
            <person name="Su P."/>
            <person name="Zhang Z."/>
            <person name="Gao L."/>
            <person name="Wang J."/>
            <person name="Hu T."/>
            <person name="Zhou J."/>
            <person name="Zhang Y."/>
            <person name="Zhao Y."/>
            <person name="Liu Y."/>
            <person name="Song Y."/>
            <person name="Tong Y."/>
            <person name="Lu Y."/>
            <person name="Yang J."/>
            <person name="Xu C."/>
            <person name="Jia M."/>
            <person name="Peters R.J."/>
            <person name="Huang L."/>
            <person name="Gao W."/>
        </authorList>
    </citation>
    <scope>NUCLEOTIDE SEQUENCE [LARGE SCALE GENOMIC DNA]</scope>
    <source>
        <strain evidence="9">cv. XIE 37</strain>
        <tissue evidence="8">Leaf</tissue>
    </source>
</reference>
<dbReference type="InterPro" id="IPR003388">
    <property type="entry name" value="Reticulon"/>
</dbReference>
<dbReference type="EMBL" id="JAAARO010000013">
    <property type="protein sequence ID" value="KAF5738199.1"/>
    <property type="molecule type" value="Genomic_DNA"/>
</dbReference>
<evidence type="ECO:0000313" key="8">
    <source>
        <dbReference type="EMBL" id="KAF5738199.1"/>
    </source>
</evidence>
<dbReference type="FunCoup" id="A0A7J7CW85">
    <property type="interactions" value="19"/>
</dbReference>
<dbReference type="PANTHER" id="PTHR10994:SF145">
    <property type="entry name" value="RETICULON-LIKE PROTEIN B13"/>
    <property type="match status" value="1"/>
</dbReference>
<evidence type="ECO:0000313" key="9">
    <source>
        <dbReference type="Proteomes" id="UP000593562"/>
    </source>
</evidence>
<feature type="transmembrane region" description="Helical" evidence="6">
    <location>
        <begin position="48"/>
        <end position="68"/>
    </location>
</feature>
<organism evidence="8 9">
    <name type="scientific">Tripterygium wilfordii</name>
    <name type="common">Thunder God vine</name>
    <dbReference type="NCBI Taxonomy" id="458696"/>
    <lineage>
        <taxon>Eukaryota</taxon>
        <taxon>Viridiplantae</taxon>
        <taxon>Streptophyta</taxon>
        <taxon>Embryophyta</taxon>
        <taxon>Tracheophyta</taxon>
        <taxon>Spermatophyta</taxon>
        <taxon>Magnoliopsida</taxon>
        <taxon>eudicotyledons</taxon>
        <taxon>Gunneridae</taxon>
        <taxon>Pentapetalae</taxon>
        <taxon>rosids</taxon>
        <taxon>fabids</taxon>
        <taxon>Celastrales</taxon>
        <taxon>Celastraceae</taxon>
        <taxon>Tripterygium</taxon>
    </lineage>
</organism>
<dbReference type="Proteomes" id="UP000593562">
    <property type="component" value="Unassembled WGS sequence"/>
</dbReference>
<gene>
    <name evidence="8" type="ORF">HS088_TW13G01095</name>
</gene>
<name>A0A7J7CW85_TRIWF</name>
<evidence type="ECO:0000259" key="7">
    <source>
        <dbReference type="PROSITE" id="PS50845"/>
    </source>
</evidence>
<proteinExistence type="predicted"/>
<dbReference type="InterPro" id="IPR045064">
    <property type="entry name" value="Reticulon-like"/>
</dbReference>
<evidence type="ECO:0000256" key="3">
    <source>
        <dbReference type="ARBA" id="ARBA00022824"/>
    </source>
</evidence>
<evidence type="ECO:0000256" key="5">
    <source>
        <dbReference type="ARBA" id="ARBA00023136"/>
    </source>
</evidence>
<keyword evidence="3 6" id="KW-0256">Endoplasmic reticulum</keyword>
<feature type="transmembrane region" description="Helical" evidence="6">
    <location>
        <begin position="27"/>
        <end position="42"/>
    </location>
</feature>
<keyword evidence="9" id="KW-1185">Reference proteome</keyword>
<comment type="subcellular location">
    <subcellularLocation>
        <location evidence="1 6">Endoplasmic reticulum membrane</location>
        <topology evidence="1 6">Multi-pass membrane protein</topology>
    </subcellularLocation>
</comment>
<protein>
    <recommendedName>
        <fullName evidence="6">Reticulon-like protein</fullName>
    </recommendedName>
</protein>
<dbReference type="InParanoid" id="A0A7J7CW85"/>
<dbReference type="GO" id="GO:0005789">
    <property type="term" value="C:endoplasmic reticulum membrane"/>
    <property type="evidence" value="ECO:0007669"/>
    <property type="project" value="UniProtKB-SubCell"/>
</dbReference>
<comment type="caution">
    <text evidence="8">The sequence shown here is derived from an EMBL/GenBank/DDBJ whole genome shotgun (WGS) entry which is preliminary data.</text>
</comment>
<keyword evidence="5 6" id="KW-0472">Membrane</keyword>
<feature type="domain" description="Reticulon" evidence="7">
    <location>
        <begin position="16"/>
        <end position="207"/>
    </location>
</feature>
<keyword evidence="2 6" id="KW-0812">Transmembrane</keyword>
<evidence type="ECO:0000256" key="6">
    <source>
        <dbReference type="RuleBase" id="RU363132"/>
    </source>
</evidence>
<dbReference type="PANTHER" id="PTHR10994">
    <property type="entry name" value="RETICULON"/>
    <property type="match status" value="1"/>
</dbReference>
<evidence type="ECO:0000256" key="4">
    <source>
        <dbReference type="ARBA" id="ARBA00022989"/>
    </source>
</evidence>
<sequence>MSATSQPQSANISEIARDIYLWRSKKLSVTVLTVATAIWVLLDVYEFNFITVASWLSMFIVSSLFLYANLLRLLGKQPPDLSGLEITEEQAVVMANSCREMMEEFVRWMFRVSAEGDWFEFAKTVAGLLLLSYVASCCDLLTLLYIGIVTCMTIPVMYAKNEEKIKRCRDWIMAELRWFYEMIDNKVIKNIKNRMSVVKETKHKKVQ</sequence>
<accession>A0A7J7CW85</accession>
<dbReference type="Pfam" id="PF02453">
    <property type="entry name" value="Reticulon"/>
    <property type="match status" value="1"/>
</dbReference>
<dbReference type="GO" id="GO:0009617">
    <property type="term" value="P:response to bacterium"/>
    <property type="evidence" value="ECO:0007669"/>
    <property type="project" value="InterPro"/>
</dbReference>
<dbReference type="PROSITE" id="PS50845">
    <property type="entry name" value="RETICULON"/>
    <property type="match status" value="1"/>
</dbReference>
<evidence type="ECO:0000256" key="2">
    <source>
        <dbReference type="ARBA" id="ARBA00022692"/>
    </source>
</evidence>
<keyword evidence="4 6" id="KW-1133">Transmembrane helix</keyword>
<dbReference type="AlphaFoldDB" id="A0A7J7CW85"/>
<dbReference type="OrthoDB" id="567788at2759"/>
<evidence type="ECO:0000256" key="1">
    <source>
        <dbReference type="ARBA" id="ARBA00004477"/>
    </source>
</evidence>